<sequence length="40" mass="4750">MAGYLKCFDRSAAKWSRWEKRESLSVLLYKPLNDFGEPEK</sequence>
<accession>M5RZL7</accession>
<reference evidence="1 2" key="1">
    <citation type="journal article" date="2013" name="Mar. Genomics">
        <title>Expression of sulfatases in Rhodopirellula baltica and the diversity of sulfatases in the genus Rhodopirellula.</title>
        <authorList>
            <person name="Wegner C.E."/>
            <person name="Richter-Heitmann T."/>
            <person name="Klindworth A."/>
            <person name="Klockow C."/>
            <person name="Richter M."/>
            <person name="Achstetter T."/>
            <person name="Glockner F.O."/>
            <person name="Harder J."/>
        </authorList>
    </citation>
    <scope>NUCLEOTIDE SEQUENCE [LARGE SCALE GENOMIC DNA]</scope>
    <source>
        <strain evidence="1 2">SM1</strain>
    </source>
</reference>
<name>M5RZL7_9BACT</name>
<keyword evidence="2" id="KW-1185">Reference proteome</keyword>
<proteinExistence type="predicted"/>
<dbReference type="Proteomes" id="UP000011991">
    <property type="component" value="Unassembled WGS sequence"/>
</dbReference>
<protein>
    <submittedName>
        <fullName evidence="1">Uncharacterized protein</fullName>
    </submittedName>
</protein>
<gene>
    <name evidence="1" type="ORF">RMSM_03700</name>
</gene>
<comment type="caution">
    <text evidence="1">The sequence shown here is derived from an EMBL/GenBank/DDBJ whole genome shotgun (WGS) entry which is preliminary data.</text>
</comment>
<dbReference type="AlphaFoldDB" id="M5RZL7"/>
<dbReference type="PATRIC" id="fig|1265738.3.peg.3703"/>
<organism evidence="1 2">
    <name type="scientific">Rhodopirellula maiorica SM1</name>
    <dbReference type="NCBI Taxonomy" id="1265738"/>
    <lineage>
        <taxon>Bacteria</taxon>
        <taxon>Pseudomonadati</taxon>
        <taxon>Planctomycetota</taxon>
        <taxon>Planctomycetia</taxon>
        <taxon>Pirellulales</taxon>
        <taxon>Pirellulaceae</taxon>
        <taxon>Novipirellula</taxon>
    </lineage>
</organism>
<dbReference type="EMBL" id="ANOG01000537">
    <property type="protein sequence ID" value="EMI19364.1"/>
    <property type="molecule type" value="Genomic_DNA"/>
</dbReference>
<evidence type="ECO:0000313" key="1">
    <source>
        <dbReference type="EMBL" id="EMI19364.1"/>
    </source>
</evidence>
<evidence type="ECO:0000313" key="2">
    <source>
        <dbReference type="Proteomes" id="UP000011991"/>
    </source>
</evidence>